<keyword evidence="1" id="KW-0343">GTPase activation</keyword>
<dbReference type="EMBL" id="CAUEEQ010013987">
    <property type="protein sequence ID" value="CAJ0937937.1"/>
    <property type="molecule type" value="Genomic_DNA"/>
</dbReference>
<evidence type="ECO:0000256" key="2">
    <source>
        <dbReference type="SAM" id="MobiDB-lite"/>
    </source>
</evidence>
<feature type="region of interest" description="Disordered" evidence="2">
    <location>
        <begin position="120"/>
        <end position="163"/>
    </location>
</feature>
<dbReference type="Proteomes" id="UP001176940">
    <property type="component" value="Unassembled WGS sequence"/>
</dbReference>
<dbReference type="InterPro" id="IPR037863">
    <property type="entry name" value="RHOGAP6/36"/>
</dbReference>
<reference evidence="3" key="1">
    <citation type="submission" date="2023-07" db="EMBL/GenBank/DDBJ databases">
        <authorList>
            <person name="Stuckert A."/>
        </authorList>
    </citation>
    <scope>NUCLEOTIDE SEQUENCE</scope>
</reference>
<accession>A0ABN9LED9</accession>
<gene>
    <name evidence="3" type="ORF">RIMI_LOCUS7391880</name>
</gene>
<organism evidence="3 4">
    <name type="scientific">Ranitomeya imitator</name>
    <name type="common">mimic poison frog</name>
    <dbReference type="NCBI Taxonomy" id="111125"/>
    <lineage>
        <taxon>Eukaryota</taxon>
        <taxon>Metazoa</taxon>
        <taxon>Chordata</taxon>
        <taxon>Craniata</taxon>
        <taxon>Vertebrata</taxon>
        <taxon>Euteleostomi</taxon>
        <taxon>Amphibia</taxon>
        <taxon>Batrachia</taxon>
        <taxon>Anura</taxon>
        <taxon>Neobatrachia</taxon>
        <taxon>Hyloidea</taxon>
        <taxon>Dendrobatidae</taxon>
        <taxon>Dendrobatinae</taxon>
        <taxon>Ranitomeya</taxon>
    </lineage>
</organism>
<evidence type="ECO:0008006" key="5">
    <source>
        <dbReference type="Google" id="ProtNLM"/>
    </source>
</evidence>
<dbReference type="InterPro" id="IPR036397">
    <property type="entry name" value="RNaseH_sf"/>
</dbReference>
<sequence>MSSAGVGPLCFIRTKVSAAIYQDILEHFMLPSADMLFGDGNFILQQDLAPVHTVKSTNTWFKSNYITVLDWPANLSDLNPIDMGYCQEEDKRDTRPNNIFNKSVENLNGKSPELLRSEGSFSIEGRHSSTDSNKASSGDVSPYDNNSPVLSDRSATARQENSSEKILKAADHQTLVSHLLSKTKENASAQWCPKDTIPQESLDIWGTWHSTLKSVSKDQGMTGSYGNIYESSSLHQGPYSLSQNMHKLVYVL</sequence>
<dbReference type="PANTHER" id="PTHR12635">
    <property type="entry name" value="RHO-GTPASE-ACTIVATING PROTEIN 6 FAMILY MEMBER"/>
    <property type="match status" value="1"/>
</dbReference>
<dbReference type="PANTHER" id="PTHR12635:SF15">
    <property type="entry name" value="RHO GTPASE-ACTIVATING PROTEIN 6"/>
    <property type="match status" value="1"/>
</dbReference>
<comment type="caution">
    <text evidence="3">The sequence shown here is derived from an EMBL/GenBank/DDBJ whole genome shotgun (WGS) entry which is preliminary data.</text>
</comment>
<evidence type="ECO:0000313" key="4">
    <source>
        <dbReference type="Proteomes" id="UP001176940"/>
    </source>
</evidence>
<dbReference type="Gene3D" id="3.30.420.10">
    <property type="entry name" value="Ribonuclease H-like superfamily/Ribonuclease H"/>
    <property type="match status" value="1"/>
</dbReference>
<evidence type="ECO:0000313" key="3">
    <source>
        <dbReference type="EMBL" id="CAJ0937937.1"/>
    </source>
</evidence>
<proteinExistence type="predicted"/>
<keyword evidence="4" id="KW-1185">Reference proteome</keyword>
<protein>
    <recommendedName>
        <fullName evidence="5">Transposase</fullName>
    </recommendedName>
</protein>
<evidence type="ECO:0000256" key="1">
    <source>
        <dbReference type="ARBA" id="ARBA00022468"/>
    </source>
</evidence>
<feature type="compositionally biased region" description="Polar residues" evidence="2">
    <location>
        <begin position="130"/>
        <end position="160"/>
    </location>
</feature>
<name>A0ABN9LED9_9NEOB</name>